<dbReference type="SUPFAM" id="SSF53098">
    <property type="entry name" value="Ribonuclease H-like"/>
    <property type="match status" value="1"/>
</dbReference>
<evidence type="ECO:0000259" key="2">
    <source>
        <dbReference type="PROSITE" id="PS50994"/>
    </source>
</evidence>
<accession>A0A1W2FZ33</accession>
<dbReference type="EMBL" id="FWXV01000019">
    <property type="protein sequence ID" value="SMD27044.1"/>
    <property type="molecule type" value="Genomic_DNA"/>
</dbReference>
<evidence type="ECO:0000256" key="1">
    <source>
        <dbReference type="SAM" id="MobiDB-lite"/>
    </source>
</evidence>
<dbReference type="InterPro" id="IPR012337">
    <property type="entry name" value="RNaseH-like_sf"/>
</dbReference>
<feature type="region of interest" description="Disordered" evidence="1">
    <location>
        <begin position="315"/>
        <end position="341"/>
    </location>
</feature>
<evidence type="ECO:0000313" key="4">
    <source>
        <dbReference type="Proteomes" id="UP000192674"/>
    </source>
</evidence>
<dbReference type="RefSeq" id="WP_084434649.1">
    <property type="nucleotide sequence ID" value="NZ_FWXV01000019.1"/>
</dbReference>
<feature type="domain" description="Integrase catalytic" evidence="2">
    <location>
        <begin position="161"/>
        <end position="334"/>
    </location>
</feature>
<dbReference type="GO" id="GO:0003676">
    <property type="term" value="F:nucleic acid binding"/>
    <property type="evidence" value="ECO:0007669"/>
    <property type="project" value="InterPro"/>
</dbReference>
<dbReference type="AlphaFoldDB" id="A0A1W2FZ33"/>
<dbReference type="InterPro" id="IPR036397">
    <property type="entry name" value="RNaseH_sf"/>
</dbReference>
<dbReference type="InterPro" id="IPR009057">
    <property type="entry name" value="Homeodomain-like_sf"/>
</dbReference>
<dbReference type="OrthoDB" id="1551204at2"/>
<dbReference type="Gene3D" id="3.30.420.10">
    <property type="entry name" value="Ribonuclease H-like superfamily/Ribonuclease H"/>
    <property type="match status" value="1"/>
</dbReference>
<dbReference type="PANTHER" id="PTHR47515">
    <property type="entry name" value="LOW CALCIUM RESPONSE LOCUS PROTEIN T"/>
    <property type="match status" value="1"/>
</dbReference>
<dbReference type="PANTHER" id="PTHR47515:SF2">
    <property type="entry name" value="INTEGRASE CORE DOMAIN PROTEIN"/>
    <property type="match status" value="1"/>
</dbReference>
<gene>
    <name evidence="3" type="ORF">SAMN05661093_10641</name>
</gene>
<dbReference type="Proteomes" id="UP000192674">
    <property type="component" value="Unassembled WGS sequence"/>
</dbReference>
<evidence type="ECO:0000313" key="3">
    <source>
        <dbReference type="EMBL" id="SMD27044.1"/>
    </source>
</evidence>
<dbReference type="InterPro" id="IPR001584">
    <property type="entry name" value="Integrase_cat-core"/>
</dbReference>
<dbReference type="Pfam" id="PF13683">
    <property type="entry name" value="rve_3"/>
    <property type="match status" value="1"/>
</dbReference>
<dbReference type="SUPFAM" id="SSF46689">
    <property type="entry name" value="Homeodomain-like"/>
    <property type="match status" value="1"/>
</dbReference>
<protein>
    <submittedName>
        <fullName evidence="3">Integrase core domain-containing protein</fullName>
    </submittedName>
</protein>
<name>A0A1W2FZ33_KIBAR</name>
<reference evidence="3 4" key="1">
    <citation type="submission" date="2017-04" db="EMBL/GenBank/DDBJ databases">
        <authorList>
            <person name="Afonso C.L."/>
            <person name="Miller P.J."/>
            <person name="Scott M.A."/>
            <person name="Spackman E."/>
            <person name="Goraichik I."/>
            <person name="Dimitrov K.M."/>
            <person name="Suarez D.L."/>
            <person name="Swayne D.E."/>
        </authorList>
    </citation>
    <scope>NUCLEOTIDE SEQUENCE [LARGE SCALE GENOMIC DNA]</scope>
    <source>
        <strain evidence="3 4">DSM 43828</strain>
    </source>
</reference>
<organism evidence="3 4">
    <name type="scientific">Kibdelosporangium aridum</name>
    <dbReference type="NCBI Taxonomy" id="2030"/>
    <lineage>
        <taxon>Bacteria</taxon>
        <taxon>Bacillati</taxon>
        <taxon>Actinomycetota</taxon>
        <taxon>Actinomycetes</taxon>
        <taxon>Pseudonocardiales</taxon>
        <taxon>Pseudonocardiaceae</taxon>
        <taxon>Kibdelosporangium</taxon>
    </lineage>
</organism>
<dbReference type="PROSITE" id="PS50994">
    <property type="entry name" value="INTEGRASE"/>
    <property type="match status" value="1"/>
</dbReference>
<keyword evidence="4" id="KW-1185">Reference proteome</keyword>
<proteinExistence type="predicted"/>
<sequence>MIVSLLYHVTRHLLSIPGALLCRETTRDAELLVLRHENSILRRQLGKRLRYQPADRLWFSALSRLIPRRRWASVFPVTPATLLSWHRRLIARKWDYTARRTKPGRPATPPAIRQLVLRLAAENSRWGHRRIHGELARLGHTVAASTVWNILHAADVDPAPRRNGPTWREFLAAQANSIIACDFAHIDTIGMQRLYALVFLEHGNRRLHVAGVTTHPTGEWVAQQARNLAYNLGTRTESLRFLIRDRDTKYTRKFDVVFEADDIEILKTPPQAPKTNAHCERVIGTLRREILDHILVVNTTHAHRVLTEYAHHYNHHRPHQARNQQPPEATSPPPRIPNHSSHQIVRKRLLGGIINEYHHAA</sequence>
<dbReference type="GO" id="GO:0015074">
    <property type="term" value="P:DNA integration"/>
    <property type="evidence" value="ECO:0007669"/>
    <property type="project" value="InterPro"/>
</dbReference>